<feature type="transmembrane region" description="Helical" evidence="10">
    <location>
        <begin position="372"/>
        <end position="392"/>
    </location>
</feature>
<dbReference type="GO" id="GO:0016020">
    <property type="term" value="C:membrane"/>
    <property type="evidence" value="ECO:0007669"/>
    <property type="project" value="UniProtKB-SubCell"/>
</dbReference>
<evidence type="ECO:0000256" key="8">
    <source>
        <dbReference type="ARBA" id="ARBA00023136"/>
    </source>
</evidence>
<geneLocation type="mitochondrion" evidence="13"/>
<evidence type="ECO:0000256" key="10">
    <source>
        <dbReference type="RuleBase" id="RU003404"/>
    </source>
</evidence>
<feature type="transmembrane region" description="Helical" evidence="10">
    <location>
        <begin position="332"/>
        <end position="352"/>
    </location>
</feature>
<evidence type="ECO:0000313" key="13">
    <source>
        <dbReference type="EMBL" id="ARX96608.1"/>
    </source>
</evidence>
<dbReference type="EMBL" id="KX494104">
    <property type="protein sequence ID" value="ARX96608.1"/>
    <property type="molecule type" value="Genomic_DNA"/>
</dbReference>
<evidence type="ECO:0000259" key="11">
    <source>
        <dbReference type="Pfam" id="PF00361"/>
    </source>
</evidence>
<dbReference type="PANTHER" id="PTHR42829:SF2">
    <property type="entry name" value="NADH-UBIQUINONE OXIDOREDUCTASE CHAIN 5"/>
    <property type="match status" value="1"/>
</dbReference>
<feature type="transmembrane region" description="Helical" evidence="10">
    <location>
        <begin position="109"/>
        <end position="129"/>
    </location>
</feature>
<feature type="transmembrane region" description="Helical" evidence="10">
    <location>
        <begin position="443"/>
        <end position="462"/>
    </location>
</feature>
<dbReference type="EC" id="7.1.1.2" evidence="3 10"/>
<keyword evidence="10" id="KW-0813">Transport</keyword>
<feature type="transmembrane region" description="Helical" evidence="10">
    <location>
        <begin position="413"/>
        <end position="437"/>
    </location>
</feature>
<feature type="transmembrane region" description="Helical" evidence="10">
    <location>
        <begin position="55"/>
        <end position="75"/>
    </location>
</feature>
<feature type="transmembrane region" description="Helical" evidence="10">
    <location>
        <begin position="87"/>
        <end position="103"/>
    </location>
</feature>
<proteinExistence type="inferred from homology"/>
<dbReference type="GO" id="GO:0015990">
    <property type="term" value="P:electron transport coupled proton transport"/>
    <property type="evidence" value="ECO:0007669"/>
    <property type="project" value="TreeGrafter"/>
</dbReference>
<dbReference type="InterPro" id="IPR003945">
    <property type="entry name" value="NU5C-like"/>
</dbReference>
<keyword evidence="6" id="KW-0249">Electron transport</keyword>
<evidence type="ECO:0000256" key="2">
    <source>
        <dbReference type="ARBA" id="ARBA00004141"/>
    </source>
</evidence>
<evidence type="ECO:0000256" key="6">
    <source>
        <dbReference type="ARBA" id="ARBA00022982"/>
    </source>
</evidence>
<feature type="transmembrane region" description="Helical" evidence="10">
    <location>
        <begin position="12"/>
        <end position="35"/>
    </location>
</feature>
<keyword evidence="10" id="KW-0830">Ubiquinone</keyword>
<dbReference type="Pfam" id="PF00361">
    <property type="entry name" value="Proton_antipo_M"/>
    <property type="match status" value="1"/>
</dbReference>
<dbReference type="AlphaFoldDB" id="A0A343DRE7"/>
<feature type="transmembrane region" description="Helical" evidence="10">
    <location>
        <begin position="150"/>
        <end position="169"/>
    </location>
</feature>
<name>A0A343DRE7_9HYME</name>
<keyword evidence="8 10" id="KW-0472">Membrane</keyword>
<comment type="catalytic activity">
    <reaction evidence="9 10">
        <text>a ubiquinone + NADH + 5 H(+)(in) = a ubiquinol + NAD(+) + 4 H(+)(out)</text>
        <dbReference type="Rhea" id="RHEA:29091"/>
        <dbReference type="Rhea" id="RHEA-COMP:9565"/>
        <dbReference type="Rhea" id="RHEA-COMP:9566"/>
        <dbReference type="ChEBI" id="CHEBI:15378"/>
        <dbReference type="ChEBI" id="CHEBI:16389"/>
        <dbReference type="ChEBI" id="CHEBI:17976"/>
        <dbReference type="ChEBI" id="CHEBI:57540"/>
        <dbReference type="ChEBI" id="CHEBI:57945"/>
        <dbReference type="EC" id="7.1.1.2"/>
    </reaction>
</comment>
<feature type="transmembrane region" description="Helical" evidence="10">
    <location>
        <begin position="209"/>
        <end position="227"/>
    </location>
</feature>
<gene>
    <name evidence="13" type="primary">nad5</name>
</gene>
<dbReference type="GO" id="GO:0008137">
    <property type="term" value="F:NADH dehydrogenase (ubiquinone) activity"/>
    <property type="evidence" value="ECO:0007669"/>
    <property type="project" value="UniProtKB-EC"/>
</dbReference>
<evidence type="ECO:0000256" key="5">
    <source>
        <dbReference type="ARBA" id="ARBA00022692"/>
    </source>
</evidence>
<evidence type="ECO:0000256" key="7">
    <source>
        <dbReference type="ARBA" id="ARBA00022989"/>
    </source>
</evidence>
<evidence type="ECO:0000256" key="9">
    <source>
        <dbReference type="ARBA" id="ARBA00049551"/>
    </source>
</evidence>
<organism evidence="13">
    <name type="scientific">Xylocopa appendiculata</name>
    <dbReference type="NCBI Taxonomy" id="135683"/>
    <lineage>
        <taxon>Eukaryota</taxon>
        <taxon>Metazoa</taxon>
        <taxon>Ecdysozoa</taxon>
        <taxon>Arthropoda</taxon>
        <taxon>Hexapoda</taxon>
        <taxon>Insecta</taxon>
        <taxon>Pterygota</taxon>
        <taxon>Neoptera</taxon>
        <taxon>Endopterygota</taxon>
        <taxon>Hymenoptera</taxon>
        <taxon>Apocrita</taxon>
        <taxon>Aculeata</taxon>
        <taxon>Apoidea</taxon>
        <taxon>Anthophila</taxon>
        <taxon>Apidae</taxon>
        <taxon>Xylocopa</taxon>
        <taxon>Alloxylocopa</taxon>
    </lineage>
</organism>
<feature type="domain" description="NADH-Ubiquinone oxidoreductase (complex I) chain 5 N-terminal" evidence="12">
    <location>
        <begin position="41"/>
        <end position="89"/>
    </location>
</feature>
<dbReference type="PRINTS" id="PR01434">
    <property type="entry name" value="NADHDHGNASE5"/>
</dbReference>
<comment type="similarity">
    <text evidence="10">Belongs to the complex I subunit 5 family.</text>
</comment>
<dbReference type="GO" id="GO:0003954">
    <property type="term" value="F:NADH dehydrogenase activity"/>
    <property type="evidence" value="ECO:0007669"/>
    <property type="project" value="TreeGrafter"/>
</dbReference>
<accession>A0A343DRE7</accession>
<evidence type="ECO:0000256" key="3">
    <source>
        <dbReference type="ARBA" id="ARBA00012944"/>
    </source>
</evidence>
<keyword evidence="10 13" id="KW-0496">Mitochondrion</keyword>
<evidence type="ECO:0000259" key="12">
    <source>
        <dbReference type="Pfam" id="PF00662"/>
    </source>
</evidence>
<comment type="function">
    <text evidence="10">Core subunit of the mitochondrial membrane respiratory chain NADH dehydrogenase (Complex I) which catalyzes electron transfer from NADH through the respiratory chain, using ubiquinone as an electron acceptor. Essential for the catalytic activity and assembly of complex I.</text>
</comment>
<comment type="function">
    <text evidence="1">Core subunit of the mitochondrial membrane respiratory chain NADH dehydrogenase (Complex I) that is believed to belong to the minimal assembly required for catalysis. Complex I functions in the transfer of electrons from NADH to the respiratory chain. The immediate electron acceptor for the enzyme is believed to be ubiquinone.</text>
</comment>
<dbReference type="Pfam" id="PF00662">
    <property type="entry name" value="Proton_antipo_N"/>
    <property type="match status" value="1"/>
</dbReference>
<feature type="domain" description="NADH:quinone oxidoreductase/Mrp antiporter transmembrane" evidence="11">
    <location>
        <begin position="105"/>
        <end position="374"/>
    </location>
</feature>
<feature type="transmembrane region" description="Helical" evidence="10">
    <location>
        <begin position="239"/>
        <end position="256"/>
    </location>
</feature>
<evidence type="ECO:0000256" key="4">
    <source>
        <dbReference type="ARBA" id="ARBA00021096"/>
    </source>
</evidence>
<comment type="subcellular location">
    <subcellularLocation>
        <location evidence="2">Membrane</location>
        <topology evidence="2">Multi-pass membrane protein</topology>
    </subcellularLocation>
</comment>
<feature type="transmembrane region" description="Helical" evidence="10">
    <location>
        <begin position="483"/>
        <end position="500"/>
    </location>
</feature>
<sequence length="552" mass="65592">MLNMMVFGIMLYIISLLLMFLSLNMIFNVSIYIFEWEIYEFNSMKFNMIILVDDMTLLFMMLVSLISSLIMLYSMKYMNLNENDLKRFYYLLMLFIFSMYFMILSPNMLTIILGWDGLGLISFCLIVYYQNFKAMSAGLLTMILNRIGDASLLMIMGLMCMNGSWNLMLYNMDNLLLMMMILVSFTKSAQMPFSLWLPAAMMAPTPVSSLVHSSTLVTAGIYVMIRYSNLMSDEIKMKLMLISSFTMLMSGLYANYEIDFKKIIALSTLSQLGFMMSILFLGYKDLAFFHLYIHAMFKSLMFMCAGSYIHYNYSIQDVRDYSGMMSIYPIKGLIFIFTSLSLTGFPFLLGFFSKDLIMEEFFNNKLMMLNMMNLLLGTIFTVSYSTRLYLLLMYNKSVKFKYNMIMEDKMMNLVMFKLMMISLIYGKYYFMLLYSLYNINLSMILKLMLLKMLILGIMFGYFNYKNYNFSMNMISLMFKNMNYLNKFYNNSYMIFFNMIFKYELLIEKKILHLILNEYVNFMVNLLKFEYKMNYYLLMLSYLFMMMFMYLMI</sequence>
<dbReference type="PANTHER" id="PTHR42829">
    <property type="entry name" value="NADH-UBIQUINONE OXIDOREDUCTASE CHAIN 5"/>
    <property type="match status" value="1"/>
</dbReference>
<feature type="transmembrane region" description="Helical" evidence="10">
    <location>
        <begin position="175"/>
        <end position="197"/>
    </location>
</feature>
<dbReference type="InterPro" id="IPR001516">
    <property type="entry name" value="Proton_antipo_N"/>
</dbReference>
<feature type="transmembrane region" description="Helical" evidence="10">
    <location>
        <begin position="532"/>
        <end position="551"/>
    </location>
</feature>
<dbReference type="GO" id="GO:0042773">
    <property type="term" value="P:ATP synthesis coupled electron transport"/>
    <property type="evidence" value="ECO:0007669"/>
    <property type="project" value="InterPro"/>
</dbReference>
<evidence type="ECO:0000256" key="1">
    <source>
        <dbReference type="ARBA" id="ARBA00003257"/>
    </source>
</evidence>
<reference evidence="13" key="1">
    <citation type="journal article" date="2018" name="Mol. Phylogenet. Evol.">
        <title>Gene arrangement and sequence of mitochondrial genomes yield insights into the phylogeny and evolution of bees and sphecid wasps (Hymenoptera: Apoidea).</title>
        <authorList>
            <person name="Zheng B.Y."/>
            <person name="Cao L.J."/>
            <person name="Tang P."/>
            <person name="van Achterberg K."/>
            <person name="Hoffmann A.A."/>
            <person name="Chen H.Y."/>
            <person name="Chen X.X."/>
            <person name="Wei S.J."/>
        </authorList>
    </citation>
    <scope>NUCLEOTIDE SEQUENCE</scope>
</reference>
<protein>
    <recommendedName>
        <fullName evidence="4 10">NADH-ubiquinone oxidoreductase chain 5</fullName>
        <ecNumber evidence="3 10">7.1.1.2</ecNumber>
    </recommendedName>
</protein>
<keyword evidence="5 10" id="KW-0812">Transmembrane</keyword>
<keyword evidence="7 10" id="KW-1133">Transmembrane helix</keyword>
<keyword evidence="10" id="KW-0520">NAD</keyword>
<feature type="transmembrane region" description="Helical" evidence="10">
    <location>
        <begin position="263"/>
        <end position="283"/>
    </location>
</feature>
<feature type="transmembrane region" description="Helical" evidence="10">
    <location>
        <begin position="289"/>
        <end position="311"/>
    </location>
</feature>
<dbReference type="InterPro" id="IPR001750">
    <property type="entry name" value="ND/Mrp_TM"/>
</dbReference>